<keyword evidence="1 2" id="KW-0597">Phosphoprotein</keyword>
<dbReference type="InterPro" id="IPR001789">
    <property type="entry name" value="Sig_transdc_resp-reg_receiver"/>
</dbReference>
<dbReference type="PROSITE" id="PS50110">
    <property type="entry name" value="RESPONSE_REGULATORY"/>
    <property type="match status" value="1"/>
</dbReference>
<evidence type="ECO:0000313" key="5">
    <source>
        <dbReference type="Proteomes" id="UP000661918"/>
    </source>
</evidence>
<evidence type="ECO:0000313" key="4">
    <source>
        <dbReference type="EMBL" id="GGM07052.1"/>
    </source>
</evidence>
<reference evidence="5" key="1">
    <citation type="journal article" date="2019" name="Int. J. Syst. Evol. Microbiol.">
        <title>The Global Catalogue of Microorganisms (GCM) 10K type strain sequencing project: providing services to taxonomists for standard genome sequencing and annotation.</title>
        <authorList>
            <consortium name="The Broad Institute Genomics Platform"/>
            <consortium name="The Broad Institute Genome Sequencing Center for Infectious Disease"/>
            <person name="Wu L."/>
            <person name="Ma J."/>
        </authorList>
    </citation>
    <scope>NUCLEOTIDE SEQUENCE [LARGE SCALE GENOMIC DNA]</scope>
    <source>
        <strain evidence="5">JCM 15443</strain>
    </source>
</reference>
<dbReference type="Pfam" id="PF00072">
    <property type="entry name" value="Response_reg"/>
    <property type="match status" value="1"/>
</dbReference>
<proteinExistence type="predicted"/>
<dbReference type="EMBL" id="BMOM01000008">
    <property type="protein sequence ID" value="GGM07052.1"/>
    <property type="molecule type" value="Genomic_DNA"/>
</dbReference>
<gene>
    <name evidence="4" type="ORF">GCM10010841_14070</name>
</gene>
<comment type="caution">
    <text evidence="4">The sequence shown here is derived from an EMBL/GenBank/DDBJ whole genome shotgun (WGS) entry which is preliminary data.</text>
</comment>
<dbReference type="PANTHER" id="PTHR44591:SF3">
    <property type="entry name" value="RESPONSE REGULATORY DOMAIN-CONTAINING PROTEIN"/>
    <property type="match status" value="1"/>
</dbReference>
<dbReference type="PANTHER" id="PTHR44591">
    <property type="entry name" value="STRESS RESPONSE REGULATOR PROTEIN 1"/>
    <property type="match status" value="1"/>
</dbReference>
<dbReference type="SUPFAM" id="SSF52172">
    <property type="entry name" value="CheY-like"/>
    <property type="match status" value="1"/>
</dbReference>
<evidence type="ECO:0000256" key="1">
    <source>
        <dbReference type="ARBA" id="ARBA00022553"/>
    </source>
</evidence>
<accession>A0ABQ2GQW8</accession>
<dbReference type="InterPro" id="IPR011006">
    <property type="entry name" value="CheY-like_superfamily"/>
</dbReference>
<organism evidence="4 5">
    <name type="scientific">Deinococcus aerophilus</name>
    <dbReference type="NCBI Taxonomy" id="522488"/>
    <lineage>
        <taxon>Bacteria</taxon>
        <taxon>Thermotogati</taxon>
        <taxon>Deinococcota</taxon>
        <taxon>Deinococci</taxon>
        <taxon>Deinococcales</taxon>
        <taxon>Deinococcaceae</taxon>
        <taxon>Deinococcus</taxon>
    </lineage>
</organism>
<feature type="domain" description="Response regulatory" evidence="3">
    <location>
        <begin position="5"/>
        <end position="125"/>
    </location>
</feature>
<protein>
    <recommendedName>
        <fullName evidence="3">Response regulatory domain-containing protein</fullName>
    </recommendedName>
</protein>
<sequence>MSGLRLLVVEDELQILELLDLTLTLRGYVVHGASSGPQALELCCQGTSPVTADVIVMDVLMTPWDGFETVRRLHGHYGAALPPVVFLSGLHPPDAFPDLGGDLVQEYLMKPFRPAQLAEAIERVWARRPS</sequence>
<dbReference type="Gene3D" id="3.40.50.2300">
    <property type="match status" value="1"/>
</dbReference>
<feature type="modified residue" description="4-aspartylphosphate" evidence="2">
    <location>
        <position position="58"/>
    </location>
</feature>
<dbReference type="SMART" id="SM00448">
    <property type="entry name" value="REC"/>
    <property type="match status" value="1"/>
</dbReference>
<dbReference type="InterPro" id="IPR050595">
    <property type="entry name" value="Bact_response_regulator"/>
</dbReference>
<dbReference type="Proteomes" id="UP000661918">
    <property type="component" value="Unassembled WGS sequence"/>
</dbReference>
<name>A0ABQ2GQW8_9DEIO</name>
<keyword evidence="5" id="KW-1185">Reference proteome</keyword>
<evidence type="ECO:0000256" key="2">
    <source>
        <dbReference type="PROSITE-ProRule" id="PRU00169"/>
    </source>
</evidence>
<dbReference type="RefSeq" id="WP_188902819.1">
    <property type="nucleotide sequence ID" value="NZ_BMOM01000008.1"/>
</dbReference>
<evidence type="ECO:0000259" key="3">
    <source>
        <dbReference type="PROSITE" id="PS50110"/>
    </source>
</evidence>